<reference evidence="6" key="1">
    <citation type="submission" date="2024-10" db="EMBL/GenBank/DDBJ databases">
        <authorList>
            <person name="Ryan C."/>
        </authorList>
    </citation>
    <scope>NUCLEOTIDE SEQUENCE [LARGE SCALE GENOMIC DNA]</scope>
</reference>
<dbReference type="Gene3D" id="3.30.40.10">
    <property type="entry name" value="Zinc/RING finger domain, C3HC4 (zinc finger)"/>
    <property type="match status" value="1"/>
</dbReference>
<evidence type="ECO:0000313" key="6">
    <source>
        <dbReference type="EMBL" id="CAL5084532.1"/>
    </source>
</evidence>
<dbReference type="FunFam" id="3.30.40.10:FF:000660">
    <property type="entry name" value="RING/U-box superfamily protein"/>
    <property type="match status" value="1"/>
</dbReference>
<evidence type="ECO:0000256" key="3">
    <source>
        <dbReference type="ARBA" id="ARBA00022833"/>
    </source>
</evidence>
<dbReference type="PROSITE" id="PS00518">
    <property type="entry name" value="ZF_RING_1"/>
    <property type="match status" value="1"/>
</dbReference>
<dbReference type="SMART" id="SM00184">
    <property type="entry name" value="RING"/>
    <property type="match status" value="1"/>
</dbReference>
<dbReference type="InterPro" id="IPR017907">
    <property type="entry name" value="Znf_RING_CS"/>
</dbReference>
<dbReference type="GO" id="GO:0008270">
    <property type="term" value="F:zinc ion binding"/>
    <property type="evidence" value="ECO:0007669"/>
    <property type="project" value="UniProtKB-KW"/>
</dbReference>
<dbReference type="AlphaFoldDB" id="A0ABC9FYY5"/>
<proteinExistence type="predicted"/>
<evidence type="ECO:0000256" key="1">
    <source>
        <dbReference type="ARBA" id="ARBA00022723"/>
    </source>
</evidence>
<dbReference type="SUPFAM" id="SSF57850">
    <property type="entry name" value="RING/U-box"/>
    <property type="match status" value="1"/>
</dbReference>
<protein>
    <recommendedName>
        <fullName evidence="5">RING-type domain-containing protein</fullName>
    </recommendedName>
</protein>
<dbReference type="InterPro" id="IPR001841">
    <property type="entry name" value="Znf_RING"/>
</dbReference>
<accession>A0ABC9FYY5</accession>
<dbReference type="Pfam" id="PF13920">
    <property type="entry name" value="zf-C3HC4_3"/>
    <property type="match status" value="1"/>
</dbReference>
<dbReference type="PANTHER" id="PTHR15315:SF88">
    <property type="entry name" value="OS07G0661600 PROTEIN"/>
    <property type="match status" value="1"/>
</dbReference>
<gene>
    <name evidence="6" type="ORF">URODEC1_LOCUS110615</name>
</gene>
<evidence type="ECO:0000313" key="7">
    <source>
        <dbReference type="Proteomes" id="UP001497457"/>
    </source>
</evidence>
<keyword evidence="1" id="KW-0479">Metal-binding</keyword>
<dbReference type="PANTHER" id="PTHR15315">
    <property type="entry name" value="RING FINGER PROTEIN 41, 151"/>
    <property type="match status" value="1"/>
</dbReference>
<keyword evidence="2 4" id="KW-0863">Zinc-finger</keyword>
<dbReference type="InterPro" id="IPR013083">
    <property type="entry name" value="Znf_RING/FYVE/PHD"/>
</dbReference>
<dbReference type="Proteomes" id="UP001497457">
    <property type="component" value="Chromosome 7b"/>
</dbReference>
<name>A0ABC9FYY5_9POAL</name>
<feature type="domain" description="RING-type" evidence="5">
    <location>
        <begin position="176"/>
        <end position="214"/>
    </location>
</feature>
<keyword evidence="3" id="KW-0862">Zinc</keyword>
<keyword evidence="7" id="KW-1185">Reference proteome</keyword>
<dbReference type="EMBL" id="OZ075117">
    <property type="protein sequence ID" value="CAL5084532.1"/>
    <property type="molecule type" value="Genomic_DNA"/>
</dbReference>
<dbReference type="PROSITE" id="PS50089">
    <property type="entry name" value="ZF_RING_2"/>
    <property type="match status" value="1"/>
</dbReference>
<sequence length="272" mass="31530">MVAAARWWSWCASRRWSSWAGRSGTHSRCLRRTSSTPTLLPSGGFIASFFAWKCSASEREYDGACLQMRMAYCPAAHFFLFLVQWTDCSLAGALGLLRILIYKVYADGTTTMSTHERKASIREFYAVIFPSLMQLHEGINEVEDKKQKAICIERYRKREDPKMVISEIDDNIEEECGICMEINTKVVLPTCSHAMCIKCYRDWRSRSQSCPFCRDSLKRVNSADLWIYTDNRDIVDMATVRRENLRRLFMYIDKLPTVIPESVFDVYDSHVK</sequence>
<evidence type="ECO:0000256" key="4">
    <source>
        <dbReference type="PROSITE-ProRule" id="PRU00175"/>
    </source>
</evidence>
<evidence type="ECO:0000259" key="5">
    <source>
        <dbReference type="PROSITE" id="PS50089"/>
    </source>
</evidence>
<evidence type="ECO:0000256" key="2">
    <source>
        <dbReference type="ARBA" id="ARBA00022771"/>
    </source>
</evidence>
<organism evidence="6 7">
    <name type="scientific">Urochloa decumbens</name>
    <dbReference type="NCBI Taxonomy" id="240449"/>
    <lineage>
        <taxon>Eukaryota</taxon>
        <taxon>Viridiplantae</taxon>
        <taxon>Streptophyta</taxon>
        <taxon>Embryophyta</taxon>
        <taxon>Tracheophyta</taxon>
        <taxon>Spermatophyta</taxon>
        <taxon>Magnoliopsida</taxon>
        <taxon>Liliopsida</taxon>
        <taxon>Poales</taxon>
        <taxon>Poaceae</taxon>
        <taxon>PACMAD clade</taxon>
        <taxon>Panicoideae</taxon>
        <taxon>Panicodae</taxon>
        <taxon>Paniceae</taxon>
        <taxon>Melinidinae</taxon>
        <taxon>Urochloa</taxon>
    </lineage>
</organism>